<comment type="caution">
    <text evidence="1">The sequence shown here is derived from an EMBL/GenBank/DDBJ whole genome shotgun (WGS) entry which is preliminary data.</text>
</comment>
<name>A0A1V3IB56_9PAST</name>
<evidence type="ECO:0000313" key="2">
    <source>
        <dbReference type="Proteomes" id="UP000189437"/>
    </source>
</evidence>
<gene>
    <name evidence="1" type="ORF">BKK48_02100</name>
</gene>
<dbReference type="OrthoDB" id="5678421at2"/>
<protein>
    <submittedName>
        <fullName evidence="1">Uncharacterized protein</fullName>
    </submittedName>
</protein>
<dbReference type="EMBL" id="MLHH01000004">
    <property type="protein sequence ID" value="OOF37380.1"/>
    <property type="molecule type" value="Genomic_DNA"/>
</dbReference>
<evidence type="ECO:0000313" key="1">
    <source>
        <dbReference type="EMBL" id="OOF37380.1"/>
    </source>
</evidence>
<sequence length="304" mass="36138">MTKNKPTLPPRKWYSLQQAADKLTREFNEPVTIEDLIHYWIHGYLMFSVKMEYNVLSLNIGNNRFLQTKENDLPQIILANEIRTISEKDFELENIFFAQTFKQAKENEFRLWTERKSFKFIGDKINDVRRLLECLPVKEDDILRMNGFFNFPFHHHPRKIKTEETILNNGLNLDLGINYLLTPKNNEQNRLLFILYLKENQNIHFKINDFYILHSDFDDFINGKKYTDEIKGKIEEIEKEKTSPRKQANQAEFIKALLKLHYGIDEPEKARRLLNGELAKKFASAGIEINITPETLRNWLNKTK</sequence>
<reference evidence="1 2" key="1">
    <citation type="submission" date="2016-10" db="EMBL/GenBank/DDBJ databases">
        <title>Rodentibacter gen. nov. and new species.</title>
        <authorList>
            <person name="Christensen H."/>
        </authorList>
    </citation>
    <scope>NUCLEOTIDE SEQUENCE [LARGE SCALE GENOMIC DNA]</scope>
    <source>
        <strain evidence="1 2">Ac69</strain>
    </source>
</reference>
<proteinExistence type="predicted"/>
<dbReference type="STRING" id="1908258.BKK48_02100"/>
<dbReference type="AlphaFoldDB" id="A0A1V3IB56"/>
<dbReference type="Proteomes" id="UP000189437">
    <property type="component" value="Unassembled WGS sequence"/>
</dbReference>
<accession>A0A1V3IB56</accession>
<keyword evidence="2" id="KW-1185">Reference proteome</keyword>
<dbReference type="RefSeq" id="WP_077426555.1">
    <property type="nucleotide sequence ID" value="NZ_MLHH01000004.1"/>
</dbReference>
<organism evidence="1 2">
    <name type="scientific">Rodentibacter heidelbergensis</name>
    <dbReference type="NCBI Taxonomy" id="1908258"/>
    <lineage>
        <taxon>Bacteria</taxon>
        <taxon>Pseudomonadati</taxon>
        <taxon>Pseudomonadota</taxon>
        <taxon>Gammaproteobacteria</taxon>
        <taxon>Pasteurellales</taxon>
        <taxon>Pasteurellaceae</taxon>
        <taxon>Rodentibacter</taxon>
    </lineage>
</organism>